<accession>A0A0P6Y8I1</accession>
<feature type="region of interest" description="Disordered" evidence="1">
    <location>
        <begin position="133"/>
        <end position="175"/>
    </location>
</feature>
<dbReference type="RefSeq" id="WP_054535608.1">
    <property type="nucleotide sequence ID" value="NZ_LGKP01000025.1"/>
</dbReference>
<sequence length="175" mass="18660">MPKWTLTHIRQMILIGLLAPLLTGCLLMAGRNEQATITADLGSQNIEFVSSDTNGEAVLQALDIGTQPMLLDVTFNAKVDSGELVLEVLSGEQANVAFTLVASAEGSSQRGIVMSNDVGDLQYRVKSTNARNGSYRISYQPPPTPTFTPTPSPTWTPTPSETPTVEPTAEVTATP</sequence>
<dbReference type="Proteomes" id="UP000050277">
    <property type="component" value="Unassembled WGS sequence"/>
</dbReference>
<feature type="compositionally biased region" description="Pro residues" evidence="1">
    <location>
        <begin position="140"/>
        <end position="156"/>
    </location>
</feature>
<comment type="caution">
    <text evidence="2">The sequence shown here is derived from an EMBL/GenBank/DDBJ whole genome shotgun (WGS) entry which is preliminary data.</text>
</comment>
<keyword evidence="3" id="KW-1185">Reference proteome</keyword>
<evidence type="ECO:0000313" key="2">
    <source>
        <dbReference type="EMBL" id="KPL85318.1"/>
    </source>
</evidence>
<evidence type="ECO:0008006" key="4">
    <source>
        <dbReference type="Google" id="ProtNLM"/>
    </source>
</evidence>
<proteinExistence type="predicted"/>
<dbReference type="OrthoDB" id="9836368at2"/>
<reference evidence="2 3" key="1">
    <citation type="submission" date="2015-07" db="EMBL/GenBank/DDBJ databases">
        <title>Whole genome sequence of Herpetosiphon geysericola DSM 7119.</title>
        <authorList>
            <person name="Hemp J."/>
            <person name="Ward L.M."/>
            <person name="Pace L.A."/>
            <person name="Fischer W.W."/>
        </authorList>
    </citation>
    <scope>NUCLEOTIDE SEQUENCE [LARGE SCALE GENOMIC DNA]</scope>
    <source>
        <strain evidence="2 3">DSM 7119</strain>
    </source>
</reference>
<dbReference type="STRING" id="70996.SE18_16765"/>
<gene>
    <name evidence="2" type="ORF">SE18_16765</name>
</gene>
<dbReference type="AlphaFoldDB" id="A0A0P6Y8I1"/>
<dbReference type="EMBL" id="LGKP01000025">
    <property type="protein sequence ID" value="KPL85318.1"/>
    <property type="molecule type" value="Genomic_DNA"/>
</dbReference>
<feature type="compositionally biased region" description="Low complexity" evidence="1">
    <location>
        <begin position="157"/>
        <end position="175"/>
    </location>
</feature>
<organism evidence="2 3">
    <name type="scientific">Herpetosiphon geysericola</name>
    <dbReference type="NCBI Taxonomy" id="70996"/>
    <lineage>
        <taxon>Bacteria</taxon>
        <taxon>Bacillati</taxon>
        <taxon>Chloroflexota</taxon>
        <taxon>Chloroflexia</taxon>
        <taxon>Herpetosiphonales</taxon>
        <taxon>Herpetosiphonaceae</taxon>
        <taxon>Herpetosiphon</taxon>
    </lineage>
</organism>
<protein>
    <recommendedName>
        <fullName evidence="4">Lipoprotein</fullName>
    </recommendedName>
</protein>
<name>A0A0P6Y8I1_9CHLR</name>
<dbReference type="PROSITE" id="PS51257">
    <property type="entry name" value="PROKAR_LIPOPROTEIN"/>
    <property type="match status" value="1"/>
</dbReference>
<evidence type="ECO:0000313" key="3">
    <source>
        <dbReference type="Proteomes" id="UP000050277"/>
    </source>
</evidence>
<evidence type="ECO:0000256" key="1">
    <source>
        <dbReference type="SAM" id="MobiDB-lite"/>
    </source>
</evidence>